<reference evidence="2 3" key="1">
    <citation type="journal article" date="2016" name="Nat. Commun.">
        <title>Thousands of microbial genomes shed light on interconnected biogeochemical processes in an aquifer system.</title>
        <authorList>
            <person name="Anantharaman K."/>
            <person name="Brown C.T."/>
            <person name="Hug L.A."/>
            <person name="Sharon I."/>
            <person name="Castelle C.J."/>
            <person name="Probst A.J."/>
            <person name="Thomas B.C."/>
            <person name="Singh A."/>
            <person name="Wilkins M.J."/>
            <person name="Karaoz U."/>
            <person name="Brodie E.L."/>
            <person name="Williams K.H."/>
            <person name="Hubbard S.S."/>
            <person name="Banfield J.F."/>
        </authorList>
    </citation>
    <scope>NUCLEOTIDE SEQUENCE [LARGE SCALE GENOMIC DNA]</scope>
</reference>
<sequence length="98" mass="11074">MSKEIMVIDIIGVEADNRCSELSISAEDLPRLFKDVGLGYLDVNQGEDNPDIRPRRYIQVLIPESVFRQLFLEIPGLGEPKPTPDDSRLLDTLGKMYP</sequence>
<organism evidence="2 3">
    <name type="scientific">Candidatus Curtissbacteria bacterium RIFCSPHIGHO2_02_FULL_40_16b</name>
    <dbReference type="NCBI Taxonomy" id="1797714"/>
    <lineage>
        <taxon>Bacteria</taxon>
        <taxon>Candidatus Curtissiibacteriota</taxon>
    </lineage>
</organism>
<feature type="region of interest" description="Disordered" evidence="1">
    <location>
        <begin position="78"/>
        <end position="98"/>
    </location>
</feature>
<gene>
    <name evidence="2" type="ORF">A3D04_01725</name>
</gene>
<proteinExistence type="predicted"/>
<comment type="caution">
    <text evidence="2">The sequence shown here is derived from an EMBL/GenBank/DDBJ whole genome shotgun (WGS) entry which is preliminary data.</text>
</comment>
<accession>A0A1F5G8L7</accession>
<name>A0A1F5G8L7_9BACT</name>
<evidence type="ECO:0000313" key="2">
    <source>
        <dbReference type="EMBL" id="OGD88164.1"/>
    </source>
</evidence>
<dbReference type="AlphaFoldDB" id="A0A1F5G8L7"/>
<dbReference type="Proteomes" id="UP000177369">
    <property type="component" value="Unassembled WGS sequence"/>
</dbReference>
<evidence type="ECO:0000313" key="3">
    <source>
        <dbReference type="Proteomes" id="UP000177369"/>
    </source>
</evidence>
<dbReference type="EMBL" id="MFBD01000037">
    <property type="protein sequence ID" value="OGD88164.1"/>
    <property type="molecule type" value="Genomic_DNA"/>
</dbReference>
<protein>
    <submittedName>
        <fullName evidence="2">Uncharacterized protein</fullName>
    </submittedName>
</protein>
<evidence type="ECO:0000256" key="1">
    <source>
        <dbReference type="SAM" id="MobiDB-lite"/>
    </source>
</evidence>